<accession>A0ABR7QBL8</accession>
<dbReference type="InterPro" id="IPR018060">
    <property type="entry name" value="HTH_AraC"/>
</dbReference>
<feature type="domain" description="HTH araC/xylS-type" evidence="4">
    <location>
        <begin position="181"/>
        <end position="279"/>
    </location>
</feature>
<dbReference type="EMBL" id="JACGWS010000009">
    <property type="protein sequence ID" value="MBC8755967.1"/>
    <property type="molecule type" value="Genomic_DNA"/>
</dbReference>
<dbReference type="PANTHER" id="PTHR46796:SF13">
    <property type="entry name" value="HTH-TYPE TRANSCRIPTIONAL ACTIVATOR RHAS"/>
    <property type="match status" value="1"/>
</dbReference>
<gene>
    <name evidence="5" type="ORF">H2O64_14915</name>
</gene>
<keyword evidence="1" id="KW-0805">Transcription regulation</keyword>
<keyword evidence="6" id="KW-1185">Reference proteome</keyword>
<dbReference type="PANTHER" id="PTHR46796">
    <property type="entry name" value="HTH-TYPE TRANSCRIPTIONAL ACTIVATOR RHAS-RELATED"/>
    <property type="match status" value="1"/>
</dbReference>
<keyword evidence="2" id="KW-0238">DNA-binding</keyword>
<protein>
    <submittedName>
        <fullName evidence="5">Helix-turn-helix transcriptional regulator</fullName>
    </submittedName>
</protein>
<evidence type="ECO:0000256" key="2">
    <source>
        <dbReference type="ARBA" id="ARBA00023125"/>
    </source>
</evidence>
<evidence type="ECO:0000256" key="1">
    <source>
        <dbReference type="ARBA" id="ARBA00023015"/>
    </source>
</evidence>
<dbReference type="RefSeq" id="WP_187563009.1">
    <property type="nucleotide sequence ID" value="NZ_JACGWS010000009.1"/>
</dbReference>
<dbReference type="InterPro" id="IPR054015">
    <property type="entry name" value="ExsA-like_N"/>
</dbReference>
<dbReference type="Gene3D" id="1.10.10.60">
    <property type="entry name" value="Homeodomain-like"/>
    <property type="match status" value="2"/>
</dbReference>
<keyword evidence="3" id="KW-0804">Transcription</keyword>
<dbReference type="SUPFAM" id="SSF46689">
    <property type="entry name" value="Homeodomain-like"/>
    <property type="match status" value="2"/>
</dbReference>
<proteinExistence type="predicted"/>
<dbReference type="Pfam" id="PF12833">
    <property type="entry name" value="HTH_18"/>
    <property type="match status" value="1"/>
</dbReference>
<dbReference type="InterPro" id="IPR009057">
    <property type="entry name" value="Homeodomain-like_sf"/>
</dbReference>
<sequence>MINKHKSIELFGRPLFSWIDIYTPMSGSLSIPSEACFSYFMQENVKVISKQYCVSVKSKHIVLSVSGDLLSNKLANQKKGIVKSIIVHLHPETLKKVYKETKPPFWKELSRPVSQNIIQLAASNLIQHYIEGIKQLFDNRQVLTEGILILKLKEIILLLLQTDNLPEVTQIIRSLFSERTFDFKETVEAHLYEHTSIPDLASLTNTSISTFKRKFTKIYKDTPHRYILNRRIEKVASILRVSDDAIGSIAYDCGFSTPTQLSRLFKIKYNKTPSQYRLECLLETSN</sequence>
<dbReference type="PROSITE" id="PS01124">
    <property type="entry name" value="HTH_ARAC_FAMILY_2"/>
    <property type="match status" value="1"/>
</dbReference>
<evidence type="ECO:0000313" key="6">
    <source>
        <dbReference type="Proteomes" id="UP000619238"/>
    </source>
</evidence>
<dbReference type="InterPro" id="IPR050204">
    <property type="entry name" value="AraC_XylS_family_regulators"/>
</dbReference>
<evidence type="ECO:0000313" key="5">
    <source>
        <dbReference type="EMBL" id="MBC8755967.1"/>
    </source>
</evidence>
<evidence type="ECO:0000259" key="4">
    <source>
        <dbReference type="PROSITE" id="PS01124"/>
    </source>
</evidence>
<dbReference type="SMART" id="SM00342">
    <property type="entry name" value="HTH_ARAC"/>
    <property type="match status" value="1"/>
</dbReference>
<evidence type="ECO:0000256" key="3">
    <source>
        <dbReference type="ARBA" id="ARBA00023163"/>
    </source>
</evidence>
<comment type="caution">
    <text evidence="5">The sequence shown here is derived from an EMBL/GenBank/DDBJ whole genome shotgun (WGS) entry which is preliminary data.</text>
</comment>
<organism evidence="5 6">
    <name type="scientific">Kordia aestuariivivens</name>
    <dbReference type="NCBI Taxonomy" id="2759037"/>
    <lineage>
        <taxon>Bacteria</taxon>
        <taxon>Pseudomonadati</taxon>
        <taxon>Bacteroidota</taxon>
        <taxon>Flavobacteriia</taxon>
        <taxon>Flavobacteriales</taxon>
        <taxon>Flavobacteriaceae</taxon>
        <taxon>Kordia</taxon>
    </lineage>
</organism>
<dbReference type="Pfam" id="PF22200">
    <property type="entry name" value="ExsA_N"/>
    <property type="match status" value="1"/>
</dbReference>
<name>A0ABR7QBL8_9FLAO</name>
<reference evidence="5 6" key="1">
    <citation type="submission" date="2020-07" db="EMBL/GenBank/DDBJ databases">
        <title>Description of Kordia aestuariivivens sp. nov., isolated from a tidal flat.</title>
        <authorList>
            <person name="Park S."/>
            <person name="Yoon J.-H."/>
        </authorList>
    </citation>
    <scope>NUCLEOTIDE SEQUENCE [LARGE SCALE GENOMIC DNA]</scope>
    <source>
        <strain evidence="5 6">YSTF-M3</strain>
    </source>
</reference>
<dbReference type="Proteomes" id="UP000619238">
    <property type="component" value="Unassembled WGS sequence"/>
</dbReference>